<accession>A0ABW6JL56</accession>
<keyword evidence="4" id="KW-1185">Reference proteome</keyword>
<proteinExistence type="predicted"/>
<dbReference type="InterPro" id="IPR010090">
    <property type="entry name" value="Phage_tape_meas"/>
</dbReference>
<dbReference type="Proteomes" id="UP001600650">
    <property type="component" value="Unassembled WGS sequence"/>
</dbReference>
<feature type="domain" description="Phage tail tape measure protein" evidence="2">
    <location>
        <begin position="85"/>
        <end position="284"/>
    </location>
</feature>
<sequence length="978" mass="100961">MSDTSLVFNLVARDRTEQGLSSARERFDAAATGIGVGAGALLGAGIMQGIGQEQAGAKLAAQLGLTEAESARVGRVAGTLYADAYGDSIETVNTAVGAVMSSIKGMSNASSADLERASQAALNFASTFDVEVDRAVSVAGVAINSGLASNATEAFDLLTAASSKVPAALREDVLDAVNEYGQFFSTLGYDGPQAFSLLVDASKKGEFGIDKAGDAIKEFTILSTDLSTASRDAYKTLGLDAEEMANKILKGGTSAQGATQQIIDGLLGIKDPATQANTAIALFGTPLEDMNVRDIPAFLQSLKGASGSMDGFAGSAKKSGDALRNNAGTALEEFKRKTMGHLAEVGGGFAKFVMDNQAVFVPLAYTLMGLAGTVLLVKGAMMTYSAVSAVVAGANAVINASTWGVIGNWLRMMAIGIGAYLRISAAAVASALRTAAAWTGSALVSIGTWIAAVVRAGITAAAQFLLMAGRAVVWAATMAAQWFIAMGPIGWVTAIIIGLVILVIAKWDTIKKYSGLVWSWVTKKVESAVRGVLAAVGWLASLPGRVGAFFSSMRTRAVAQAMALVAWVRGLPGRISAGIGSLGSLLTGKGRSVVQGLWSGISSMGGWIKDKIIGWAKSVIPGPVAKALGIASPSKVTKAQGKWIARGLVDGLTGSSKQVRAASYKLVDIVEEALTGKRRSKALKTINKNAGWLDWLAQRDTKITARLKTANKRLADLVKDRDKLAADVKKGILDAADITAVQGGGPVTGSTILSGLQSKLDAARRFATNLAQLRKQGVRSDLIAQIAQAGAEQGAGAAAALARADKGTIRQINATQSKLVAAAGTAGSVAGNAMYGAGIQAARGLVRGLETQKKTIERTMLRLATGMKKSIQKALGIRSPSTVMADAVGQHIPPGVVEGIRRTTPQLDSAMQALVRPELATQQPTAPMAMAPLMGAQAGGVVRVVVDITGGDGELKKMFRRMVRVDGRGQVQILTGSG</sequence>
<dbReference type="Pfam" id="PF10145">
    <property type="entry name" value="PhageMin_Tail"/>
    <property type="match status" value="1"/>
</dbReference>
<evidence type="ECO:0000313" key="3">
    <source>
        <dbReference type="EMBL" id="MFE7966127.1"/>
    </source>
</evidence>
<evidence type="ECO:0000313" key="4">
    <source>
        <dbReference type="Proteomes" id="UP001600650"/>
    </source>
</evidence>
<name>A0ABW6JL56_STRCE</name>
<evidence type="ECO:0000259" key="2">
    <source>
        <dbReference type="Pfam" id="PF10145"/>
    </source>
</evidence>
<gene>
    <name evidence="3" type="ORF">ACFU0X_24345</name>
</gene>
<organism evidence="3 4">
    <name type="scientific">Streptomyces cellulosae</name>
    <dbReference type="NCBI Taxonomy" id="1968"/>
    <lineage>
        <taxon>Bacteria</taxon>
        <taxon>Bacillati</taxon>
        <taxon>Actinomycetota</taxon>
        <taxon>Actinomycetes</taxon>
        <taxon>Kitasatosporales</taxon>
        <taxon>Streptomycetaceae</taxon>
        <taxon>Streptomyces</taxon>
    </lineage>
</organism>
<feature type="transmembrane region" description="Helical" evidence="1">
    <location>
        <begin position="444"/>
        <end position="468"/>
    </location>
</feature>
<dbReference type="RefSeq" id="WP_381727701.1">
    <property type="nucleotide sequence ID" value="NZ_JBHVBU010000081.1"/>
</dbReference>
<feature type="transmembrane region" description="Helical" evidence="1">
    <location>
        <begin position="412"/>
        <end position="432"/>
    </location>
</feature>
<feature type="transmembrane region" description="Helical" evidence="1">
    <location>
        <begin position="480"/>
        <end position="505"/>
    </location>
</feature>
<keyword evidence="1" id="KW-0812">Transmembrane</keyword>
<reference evidence="3 4" key="1">
    <citation type="submission" date="2024-09" db="EMBL/GenBank/DDBJ databases">
        <title>The Natural Products Discovery Center: Release of the First 8490 Sequenced Strains for Exploring Actinobacteria Biosynthetic Diversity.</title>
        <authorList>
            <person name="Kalkreuter E."/>
            <person name="Kautsar S.A."/>
            <person name="Yang D."/>
            <person name="Bader C.D."/>
            <person name="Teijaro C.N."/>
            <person name="Fluegel L."/>
            <person name="Davis C.M."/>
            <person name="Simpson J.R."/>
            <person name="Lauterbach L."/>
            <person name="Steele A.D."/>
            <person name="Gui C."/>
            <person name="Meng S."/>
            <person name="Li G."/>
            <person name="Viehrig K."/>
            <person name="Ye F."/>
            <person name="Su P."/>
            <person name="Kiefer A.F."/>
            <person name="Nichols A."/>
            <person name="Cepeda A.J."/>
            <person name="Yan W."/>
            <person name="Fan B."/>
            <person name="Jiang Y."/>
            <person name="Adhikari A."/>
            <person name="Zheng C.-J."/>
            <person name="Schuster L."/>
            <person name="Cowan T.M."/>
            <person name="Smanski M.J."/>
            <person name="Chevrette M.G."/>
            <person name="De Carvalho L.P.S."/>
            <person name="Shen B."/>
        </authorList>
    </citation>
    <scope>NUCLEOTIDE SEQUENCE [LARGE SCALE GENOMIC DNA]</scope>
    <source>
        <strain evidence="3 4">NPDC057399</strain>
    </source>
</reference>
<feature type="transmembrane region" description="Helical" evidence="1">
    <location>
        <begin position="359"/>
        <end position="377"/>
    </location>
</feature>
<keyword evidence="1" id="KW-0472">Membrane</keyword>
<feature type="transmembrane region" description="Helical" evidence="1">
    <location>
        <begin position="384"/>
        <end position="406"/>
    </location>
</feature>
<evidence type="ECO:0000256" key="1">
    <source>
        <dbReference type="SAM" id="Phobius"/>
    </source>
</evidence>
<keyword evidence="1" id="KW-1133">Transmembrane helix</keyword>
<comment type="caution">
    <text evidence="3">The sequence shown here is derived from an EMBL/GenBank/DDBJ whole genome shotgun (WGS) entry which is preliminary data.</text>
</comment>
<dbReference type="EMBL" id="JBHVBU010000081">
    <property type="protein sequence ID" value="MFE7966127.1"/>
    <property type="molecule type" value="Genomic_DNA"/>
</dbReference>
<protein>
    <recommendedName>
        <fullName evidence="2">Phage tail tape measure protein domain-containing protein</fullName>
    </recommendedName>
</protein>